<proteinExistence type="predicted"/>
<dbReference type="Proteomes" id="UP000198406">
    <property type="component" value="Unassembled WGS sequence"/>
</dbReference>
<evidence type="ECO:0000313" key="2">
    <source>
        <dbReference type="EMBL" id="GAX16890.1"/>
    </source>
</evidence>
<dbReference type="InParanoid" id="A0A1Z5JS94"/>
<keyword evidence="3" id="KW-1185">Reference proteome</keyword>
<keyword evidence="1" id="KW-0812">Transmembrane</keyword>
<reference evidence="2 3" key="1">
    <citation type="journal article" date="2015" name="Plant Cell">
        <title>Oil accumulation by the oleaginous diatom Fistulifera solaris as revealed by the genome and transcriptome.</title>
        <authorList>
            <person name="Tanaka T."/>
            <person name="Maeda Y."/>
            <person name="Veluchamy A."/>
            <person name="Tanaka M."/>
            <person name="Abida H."/>
            <person name="Marechal E."/>
            <person name="Bowler C."/>
            <person name="Muto M."/>
            <person name="Sunaga Y."/>
            <person name="Tanaka M."/>
            <person name="Yoshino T."/>
            <person name="Taniguchi T."/>
            <person name="Fukuda Y."/>
            <person name="Nemoto M."/>
            <person name="Matsumoto M."/>
            <person name="Wong P.S."/>
            <person name="Aburatani S."/>
            <person name="Fujibuchi W."/>
        </authorList>
    </citation>
    <scope>NUCLEOTIDE SEQUENCE [LARGE SCALE GENOMIC DNA]</scope>
    <source>
        <strain evidence="2 3">JPCC DA0580</strain>
    </source>
</reference>
<keyword evidence="1" id="KW-1133">Transmembrane helix</keyword>
<accession>A0A1Z5JS94</accession>
<dbReference type="AlphaFoldDB" id="A0A1Z5JS94"/>
<name>A0A1Z5JS94_FISSO</name>
<feature type="transmembrane region" description="Helical" evidence="1">
    <location>
        <begin position="100"/>
        <end position="118"/>
    </location>
</feature>
<comment type="caution">
    <text evidence="2">The sequence shown here is derived from an EMBL/GenBank/DDBJ whole genome shotgun (WGS) entry which is preliminary data.</text>
</comment>
<sequence>MINSIKTNKTFASFVLFTCILTSPVGRIGCFFAPAEIQFALEIVRLLRNSASVQSLSESVCVLSCVCLLVLSFLSVLRIIFVPACVAGLVLMRFCARTVAEMALLALKSFCSTIWLLFGRRAAVCFVLLNANGCVYREDVLLQKDTEFSVRLETLRLTMFRPVAPVLDATGKQFDLKRNHRVIFQVSFVFVLFIMVIAFVAACGDARWIGTSAVGLYLLFAELRRSSAATAIHNYLRLGDFETSSSFALDPIRHVCEFSNKRVVWNAHFRCLLKERGLLRVRFAPDDNLLSFCFIERIGQLSAREYLTDPRHCRRRIGAMPFAPIKTKPAAESSISSASTVLASVRVKLFKETIDKEDVDADDAKRKRDLEDAFVNASLVRNLKRRKLCQDPVPVVDSVNMELDEDKASLDDPVDMGVDAMLSSVHAMPSSKKSCSPRLLRTRPYLERKCKVVVCLRMRPYFARQCKKNVRVLVV</sequence>
<feature type="transmembrane region" description="Helical" evidence="1">
    <location>
        <begin position="51"/>
        <end position="71"/>
    </location>
</feature>
<gene>
    <name evidence="2" type="ORF">FisN_5Hu265</name>
</gene>
<keyword evidence="1" id="KW-0472">Membrane</keyword>
<organism evidence="2 3">
    <name type="scientific">Fistulifera solaris</name>
    <name type="common">Oleaginous diatom</name>
    <dbReference type="NCBI Taxonomy" id="1519565"/>
    <lineage>
        <taxon>Eukaryota</taxon>
        <taxon>Sar</taxon>
        <taxon>Stramenopiles</taxon>
        <taxon>Ochrophyta</taxon>
        <taxon>Bacillariophyta</taxon>
        <taxon>Bacillariophyceae</taxon>
        <taxon>Bacillariophycidae</taxon>
        <taxon>Naviculales</taxon>
        <taxon>Naviculaceae</taxon>
        <taxon>Fistulifera</taxon>
    </lineage>
</organism>
<evidence type="ECO:0000313" key="3">
    <source>
        <dbReference type="Proteomes" id="UP000198406"/>
    </source>
</evidence>
<evidence type="ECO:0000256" key="1">
    <source>
        <dbReference type="SAM" id="Phobius"/>
    </source>
</evidence>
<dbReference type="EMBL" id="BDSP01000111">
    <property type="protein sequence ID" value="GAX16890.1"/>
    <property type="molecule type" value="Genomic_DNA"/>
</dbReference>
<feature type="transmembrane region" description="Helical" evidence="1">
    <location>
        <begin position="182"/>
        <end position="202"/>
    </location>
</feature>
<protein>
    <submittedName>
        <fullName evidence="2">Uncharacterized protein</fullName>
    </submittedName>
</protein>